<protein>
    <submittedName>
        <fullName evidence="1">Uncharacterized protein</fullName>
    </submittedName>
</protein>
<gene>
    <name evidence="1" type="ORF">RCOM_1955950</name>
</gene>
<dbReference type="EMBL" id="EQ979181">
    <property type="protein sequence ID" value="EEF25662.1"/>
    <property type="molecule type" value="Genomic_DNA"/>
</dbReference>
<evidence type="ECO:0000313" key="1">
    <source>
        <dbReference type="EMBL" id="EEF25662.1"/>
    </source>
</evidence>
<feature type="non-terminal residue" evidence="1">
    <location>
        <position position="67"/>
    </location>
</feature>
<proteinExistence type="predicted"/>
<accession>B9TEQ0</accession>
<keyword evidence="2" id="KW-1185">Reference proteome</keyword>
<evidence type="ECO:0000313" key="2">
    <source>
        <dbReference type="Proteomes" id="UP000008311"/>
    </source>
</evidence>
<reference evidence="2" key="1">
    <citation type="journal article" date="2010" name="Nat. Biotechnol.">
        <title>Draft genome sequence of the oilseed species Ricinus communis.</title>
        <authorList>
            <person name="Chan A.P."/>
            <person name="Crabtree J."/>
            <person name="Zhao Q."/>
            <person name="Lorenzi H."/>
            <person name="Orvis J."/>
            <person name="Puiu D."/>
            <person name="Melake-Berhan A."/>
            <person name="Jones K.M."/>
            <person name="Redman J."/>
            <person name="Chen G."/>
            <person name="Cahoon E.B."/>
            <person name="Gedil M."/>
            <person name="Stanke M."/>
            <person name="Haas B.J."/>
            <person name="Wortman J.R."/>
            <person name="Fraser-Liggett C.M."/>
            <person name="Ravel J."/>
            <person name="Rabinowicz P.D."/>
        </authorList>
    </citation>
    <scope>NUCLEOTIDE SEQUENCE [LARGE SCALE GENOMIC DNA]</scope>
    <source>
        <strain evidence="2">cv. Hale</strain>
    </source>
</reference>
<organism evidence="1 2">
    <name type="scientific">Ricinus communis</name>
    <name type="common">Castor bean</name>
    <dbReference type="NCBI Taxonomy" id="3988"/>
    <lineage>
        <taxon>Eukaryota</taxon>
        <taxon>Viridiplantae</taxon>
        <taxon>Streptophyta</taxon>
        <taxon>Embryophyta</taxon>
        <taxon>Tracheophyta</taxon>
        <taxon>Spermatophyta</taxon>
        <taxon>Magnoliopsida</taxon>
        <taxon>eudicotyledons</taxon>
        <taxon>Gunneridae</taxon>
        <taxon>Pentapetalae</taxon>
        <taxon>rosids</taxon>
        <taxon>fabids</taxon>
        <taxon>Malpighiales</taxon>
        <taxon>Euphorbiaceae</taxon>
        <taxon>Acalyphoideae</taxon>
        <taxon>Acalypheae</taxon>
        <taxon>Ricinus</taxon>
    </lineage>
</organism>
<dbReference type="InParanoid" id="B9TEQ0"/>
<dbReference type="AlphaFoldDB" id="B9TEQ0"/>
<sequence length="67" mass="7294">MHSICGYPKKCLWNPLLKPNLKRNLERLQHAADDDGAAAIIRRGRDPQAYFLSIAPPGADDVGPGLA</sequence>
<dbReference type="Proteomes" id="UP000008311">
    <property type="component" value="Unassembled WGS sequence"/>
</dbReference>
<name>B9TEQ0_RICCO</name>